<evidence type="ECO:0000259" key="4">
    <source>
        <dbReference type="PROSITE" id="PS51770"/>
    </source>
</evidence>
<evidence type="ECO:0000313" key="5">
    <source>
        <dbReference type="EMBL" id="GLK52313.1"/>
    </source>
</evidence>
<dbReference type="PANTHER" id="PTHR11049:SF24">
    <property type="entry name" value="CYTOSOLIC ACYL COENZYME A THIOESTER HYDROLASE"/>
    <property type="match status" value="1"/>
</dbReference>
<evidence type="ECO:0000256" key="3">
    <source>
        <dbReference type="PROSITE-ProRule" id="PRU01106"/>
    </source>
</evidence>
<protein>
    <submittedName>
        <fullName evidence="5">Acyl-CoA thioesterase</fullName>
    </submittedName>
</protein>
<proteinExistence type="inferred from homology"/>
<comment type="caution">
    <text evidence="5">The sequence shown here is derived from an EMBL/GenBank/DDBJ whole genome shotgun (WGS) entry which is preliminary data.</text>
</comment>
<dbReference type="Proteomes" id="UP001143486">
    <property type="component" value="Unassembled WGS sequence"/>
</dbReference>
<comment type="similarity">
    <text evidence="1">Belongs to the acyl coenzyme A hydrolase family.</text>
</comment>
<dbReference type="GO" id="GO:0052816">
    <property type="term" value="F:long-chain fatty acyl-CoA hydrolase activity"/>
    <property type="evidence" value="ECO:0007669"/>
    <property type="project" value="TreeGrafter"/>
</dbReference>
<feature type="domain" description="HotDog ACOT-type" evidence="4">
    <location>
        <begin position="139"/>
        <end position="251"/>
    </location>
</feature>
<evidence type="ECO:0000313" key="6">
    <source>
        <dbReference type="Proteomes" id="UP001143486"/>
    </source>
</evidence>
<dbReference type="GO" id="GO:0009062">
    <property type="term" value="P:fatty acid catabolic process"/>
    <property type="evidence" value="ECO:0007669"/>
    <property type="project" value="TreeGrafter"/>
</dbReference>
<name>A0A9W6ILR5_9PROT</name>
<dbReference type="CDD" id="cd03442">
    <property type="entry name" value="BFIT_BACH"/>
    <property type="match status" value="2"/>
</dbReference>
<dbReference type="GO" id="GO:0006637">
    <property type="term" value="P:acyl-CoA metabolic process"/>
    <property type="evidence" value="ECO:0007669"/>
    <property type="project" value="TreeGrafter"/>
</dbReference>
<keyword evidence="6" id="KW-1185">Reference proteome</keyword>
<evidence type="ECO:0000256" key="2">
    <source>
        <dbReference type="ARBA" id="ARBA00022801"/>
    </source>
</evidence>
<dbReference type="Pfam" id="PF03061">
    <property type="entry name" value="4HBT"/>
    <property type="match status" value="2"/>
</dbReference>
<dbReference type="GO" id="GO:0005829">
    <property type="term" value="C:cytosol"/>
    <property type="evidence" value="ECO:0007669"/>
    <property type="project" value="TreeGrafter"/>
</dbReference>
<dbReference type="InterPro" id="IPR033120">
    <property type="entry name" value="HOTDOG_ACOT"/>
</dbReference>
<dbReference type="InterPro" id="IPR006683">
    <property type="entry name" value="Thioestr_dom"/>
</dbReference>
<dbReference type="RefSeq" id="WP_271186681.1">
    <property type="nucleotide sequence ID" value="NZ_BSFE01000004.1"/>
</dbReference>
<feature type="domain" description="HotDog ACOT-type" evidence="4">
    <location>
        <begin position="7"/>
        <end position="119"/>
    </location>
</feature>
<accession>A0A9W6ILR5</accession>
<dbReference type="AlphaFoldDB" id="A0A9W6ILR5"/>
<dbReference type="InterPro" id="IPR040170">
    <property type="entry name" value="Cytosol_ACT"/>
</dbReference>
<dbReference type="SUPFAM" id="SSF54637">
    <property type="entry name" value="Thioesterase/thiol ester dehydrase-isomerase"/>
    <property type="match status" value="2"/>
</dbReference>
<evidence type="ECO:0000256" key="1">
    <source>
        <dbReference type="ARBA" id="ARBA00010458"/>
    </source>
</evidence>
<reference evidence="5" key="1">
    <citation type="journal article" date="2014" name="Int. J. Syst. Evol. Microbiol.">
        <title>Complete genome sequence of Corynebacterium casei LMG S-19264T (=DSM 44701T), isolated from a smear-ripened cheese.</title>
        <authorList>
            <consortium name="US DOE Joint Genome Institute (JGI-PGF)"/>
            <person name="Walter F."/>
            <person name="Albersmeier A."/>
            <person name="Kalinowski J."/>
            <person name="Ruckert C."/>
        </authorList>
    </citation>
    <scope>NUCLEOTIDE SEQUENCE</scope>
    <source>
        <strain evidence="5">VKM B-1513</strain>
    </source>
</reference>
<dbReference type="EMBL" id="BSFE01000004">
    <property type="protein sequence ID" value="GLK52313.1"/>
    <property type="molecule type" value="Genomic_DNA"/>
</dbReference>
<sequence length="262" mass="27925">MTSQPAHLAEIRHTDLVFPHQTNHQGSYFGGAAMAEMDKVAFLVAARHARRPFVTASCDKLDFVAPAHVGDLVELTGQVRMVGRHSMIVDVELAAENLLTGVRHICTRGAFTMVAADRKANPDRLPPAPDSRPDFAPSPAGYARTLQLVFPGDTNHLGQLFGGNAMSLMGKAAYIAASRHTRGNVGMAASDKIDFIAPTKEGELLDVIADVVSVGRTSMQVAVRAEAEDLMSGERRLVGEASYVMVALDGDGQPTPASPLKV</sequence>
<dbReference type="Gene3D" id="3.10.129.10">
    <property type="entry name" value="Hotdog Thioesterase"/>
    <property type="match status" value="2"/>
</dbReference>
<gene>
    <name evidence="5" type="ORF">GCM10017621_18210</name>
</gene>
<keyword evidence="2 3" id="KW-0378">Hydrolase</keyword>
<reference evidence="5" key="2">
    <citation type="submission" date="2023-01" db="EMBL/GenBank/DDBJ databases">
        <authorList>
            <person name="Sun Q."/>
            <person name="Evtushenko L."/>
        </authorList>
    </citation>
    <scope>NUCLEOTIDE SEQUENCE</scope>
    <source>
        <strain evidence="5">VKM B-1513</strain>
    </source>
</reference>
<dbReference type="InterPro" id="IPR029069">
    <property type="entry name" value="HotDog_dom_sf"/>
</dbReference>
<dbReference type="PANTHER" id="PTHR11049">
    <property type="entry name" value="ACYL COENZYME A THIOESTER HYDROLASE"/>
    <property type="match status" value="1"/>
</dbReference>
<organism evidence="5 6">
    <name type="scientific">Maricaulis virginensis</name>
    <dbReference type="NCBI Taxonomy" id="144022"/>
    <lineage>
        <taxon>Bacteria</taxon>
        <taxon>Pseudomonadati</taxon>
        <taxon>Pseudomonadota</taxon>
        <taxon>Alphaproteobacteria</taxon>
        <taxon>Maricaulales</taxon>
        <taxon>Maricaulaceae</taxon>
        <taxon>Maricaulis</taxon>
    </lineage>
</organism>
<dbReference type="PROSITE" id="PS51770">
    <property type="entry name" value="HOTDOG_ACOT"/>
    <property type="match status" value="2"/>
</dbReference>